<dbReference type="Pfam" id="PF00126">
    <property type="entry name" value="HTH_1"/>
    <property type="match status" value="1"/>
</dbReference>
<comment type="caution">
    <text evidence="2">The sequence shown here is derived from an EMBL/GenBank/DDBJ whole genome shotgun (WGS) entry which is preliminary data.</text>
</comment>
<dbReference type="Gene3D" id="1.10.10.10">
    <property type="entry name" value="Winged helix-like DNA-binding domain superfamily/Winged helix DNA-binding domain"/>
    <property type="match status" value="1"/>
</dbReference>
<accession>A0ABS9W2C9</accession>
<name>A0ABS9W2C9_9PROT</name>
<dbReference type="Proteomes" id="UP001201985">
    <property type="component" value="Unassembled WGS sequence"/>
</dbReference>
<organism evidence="2 3">
    <name type="scientific">Teichococcus vastitatis</name>
    <dbReference type="NCBI Taxonomy" id="2307076"/>
    <lineage>
        <taxon>Bacteria</taxon>
        <taxon>Pseudomonadati</taxon>
        <taxon>Pseudomonadota</taxon>
        <taxon>Alphaproteobacteria</taxon>
        <taxon>Acetobacterales</taxon>
        <taxon>Roseomonadaceae</taxon>
        <taxon>Roseomonas</taxon>
    </lineage>
</organism>
<dbReference type="InterPro" id="IPR036390">
    <property type="entry name" value="WH_DNA-bd_sf"/>
</dbReference>
<dbReference type="RefSeq" id="WP_241792676.1">
    <property type="nucleotide sequence ID" value="NZ_JALBUU010000004.1"/>
</dbReference>
<evidence type="ECO:0000313" key="2">
    <source>
        <dbReference type="EMBL" id="MCI0753447.1"/>
    </source>
</evidence>
<protein>
    <submittedName>
        <fullName evidence="2">LysR family transcriptional regulator</fullName>
    </submittedName>
</protein>
<dbReference type="EMBL" id="JALBUU010000004">
    <property type="protein sequence ID" value="MCI0753447.1"/>
    <property type="molecule type" value="Genomic_DNA"/>
</dbReference>
<sequence>MINLSNVAVLLEAVQAGSLAAVARRLRTTPMLASRRLAALEQEVGRGWFTALRARCP</sequence>
<dbReference type="SUPFAM" id="SSF46785">
    <property type="entry name" value="Winged helix' DNA-binding domain"/>
    <property type="match status" value="1"/>
</dbReference>
<feature type="domain" description="HTH lysR-type" evidence="1">
    <location>
        <begin position="6"/>
        <end position="50"/>
    </location>
</feature>
<evidence type="ECO:0000313" key="3">
    <source>
        <dbReference type="Proteomes" id="UP001201985"/>
    </source>
</evidence>
<keyword evidence="3" id="KW-1185">Reference proteome</keyword>
<gene>
    <name evidence="2" type="ORF">MON41_06690</name>
</gene>
<evidence type="ECO:0000259" key="1">
    <source>
        <dbReference type="Pfam" id="PF00126"/>
    </source>
</evidence>
<dbReference type="InterPro" id="IPR000847">
    <property type="entry name" value="LysR_HTH_N"/>
</dbReference>
<proteinExistence type="predicted"/>
<dbReference type="InterPro" id="IPR036388">
    <property type="entry name" value="WH-like_DNA-bd_sf"/>
</dbReference>
<reference evidence="2 3" key="1">
    <citation type="submission" date="2022-03" db="EMBL/GenBank/DDBJ databases">
        <title>Complete genome analysis of Roseomonas KG 17.1 : a prolific producer of plant growth promoters.</title>
        <authorList>
            <person name="Saadouli I."/>
            <person name="Najjari A."/>
            <person name="Mosbah A."/>
            <person name="Ouzari H.I."/>
        </authorList>
    </citation>
    <scope>NUCLEOTIDE SEQUENCE [LARGE SCALE GENOMIC DNA]</scope>
    <source>
        <strain evidence="2 3">KG17-1</strain>
    </source>
</reference>